<dbReference type="Gene3D" id="3.30.420.40">
    <property type="match status" value="2"/>
</dbReference>
<proteinExistence type="predicted"/>
<dbReference type="SUPFAM" id="SSF53067">
    <property type="entry name" value="Actin-like ATPase domain"/>
    <property type="match status" value="1"/>
</dbReference>
<name>D2VC27_NAEGR</name>
<evidence type="ECO:0000313" key="5">
    <source>
        <dbReference type="EMBL" id="EFC45585.1"/>
    </source>
</evidence>
<dbReference type="GO" id="GO:0005524">
    <property type="term" value="F:ATP binding"/>
    <property type="evidence" value="ECO:0007669"/>
    <property type="project" value="UniProtKB-KW"/>
</dbReference>
<dbReference type="Proteomes" id="UP000006671">
    <property type="component" value="Unassembled WGS sequence"/>
</dbReference>
<dbReference type="AlphaFoldDB" id="D2VC27"/>
<dbReference type="PANTHER" id="PTHR14187:SF5">
    <property type="entry name" value="HEAT SHOCK 70 KDA PROTEIN 12A"/>
    <property type="match status" value="1"/>
</dbReference>
<dbReference type="KEGG" id="ngr:NAEGRDRAFT_66423"/>
<reference evidence="5 6" key="1">
    <citation type="journal article" date="2010" name="Cell">
        <title>The genome of Naegleria gruberi illuminates early eukaryotic versatility.</title>
        <authorList>
            <person name="Fritz-Laylin L.K."/>
            <person name="Prochnik S.E."/>
            <person name="Ginger M.L."/>
            <person name="Dacks J.B."/>
            <person name="Carpenter M.L."/>
            <person name="Field M.C."/>
            <person name="Kuo A."/>
            <person name="Paredez A."/>
            <person name="Chapman J."/>
            <person name="Pham J."/>
            <person name="Shu S."/>
            <person name="Neupane R."/>
            <person name="Cipriano M."/>
            <person name="Mancuso J."/>
            <person name="Tu H."/>
            <person name="Salamov A."/>
            <person name="Lindquist E."/>
            <person name="Shapiro H."/>
            <person name="Lucas S."/>
            <person name="Grigoriev I.V."/>
            <person name="Cande W.Z."/>
            <person name="Fulton C."/>
            <person name="Rokhsar D.S."/>
            <person name="Dawson S.C."/>
        </authorList>
    </citation>
    <scope>NUCLEOTIDE SEQUENCE [LARGE SCALE GENOMIC DNA]</scope>
    <source>
        <strain evidence="5 6">NEG-M</strain>
    </source>
</reference>
<feature type="domain" description="Transglutaminase-like" evidence="4">
    <location>
        <begin position="635"/>
        <end position="741"/>
    </location>
</feature>
<dbReference type="RefSeq" id="XP_002678329.1">
    <property type="nucleotide sequence ID" value="XM_002678283.1"/>
</dbReference>
<dbReference type="InterPro" id="IPR013126">
    <property type="entry name" value="Hsp_70_fam"/>
</dbReference>
<dbReference type="eggNOG" id="KOG0101">
    <property type="taxonomic scope" value="Eukaryota"/>
</dbReference>
<dbReference type="PANTHER" id="PTHR14187">
    <property type="entry name" value="ALPHA KINASE/ELONGATION FACTOR 2 KINASE"/>
    <property type="match status" value="1"/>
</dbReference>
<protein>
    <recommendedName>
        <fullName evidence="4">Transglutaminase-like domain-containing protein</fullName>
    </recommendedName>
</protein>
<dbReference type="STRING" id="5762.D2VC27"/>
<dbReference type="InParanoid" id="D2VC27"/>
<feature type="region of interest" description="Disordered" evidence="3">
    <location>
        <begin position="528"/>
        <end position="554"/>
    </location>
</feature>
<keyword evidence="2" id="KW-0067">ATP-binding</keyword>
<keyword evidence="6" id="KW-1185">Reference proteome</keyword>
<evidence type="ECO:0000256" key="3">
    <source>
        <dbReference type="SAM" id="MobiDB-lite"/>
    </source>
</evidence>
<dbReference type="EMBL" id="GG738862">
    <property type="protein sequence ID" value="EFC45585.1"/>
    <property type="molecule type" value="Genomic_DNA"/>
</dbReference>
<dbReference type="InterPro" id="IPR002931">
    <property type="entry name" value="Transglutaminase-like"/>
</dbReference>
<dbReference type="Gene3D" id="3.10.620.30">
    <property type="match status" value="1"/>
</dbReference>
<accession>D2VC27</accession>
<dbReference type="GO" id="GO:0140662">
    <property type="term" value="F:ATP-dependent protein folding chaperone"/>
    <property type="evidence" value="ECO:0007669"/>
    <property type="project" value="InterPro"/>
</dbReference>
<keyword evidence="1" id="KW-0547">Nucleotide-binding</keyword>
<dbReference type="InterPro" id="IPR043129">
    <property type="entry name" value="ATPase_NBD"/>
</dbReference>
<gene>
    <name evidence="5" type="ORF">NAEGRDRAFT_66423</name>
</gene>
<dbReference type="SUPFAM" id="SSF54001">
    <property type="entry name" value="Cysteine proteinases"/>
    <property type="match status" value="1"/>
</dbReference>
<dbReference type="Pfam" id="PF00012">
    <property type="entry name" value="HSP70"/>
    <property type="match status" value="1"/>
</dbReference>
<evidence type="ECO:0000256" key="2">
    <source>
        <dbReference type="ARBA" id="ARBA00022840"/>
    </source>
</evidence>
<dbReference type="GeneID" id="8858774"/>
<evidence type="ECO:0000313" key="6">
    <source>
        <dbReference type="Proteomes" id="UP000006671"/>
    </source>
</evidence>
<dbReference type="Pfam" id="PF01841">
    <property type="entry name" value="Transglut_core"/>
    <property type="match status" value="1"/>
</dbReference>
<sequence length="960" mass="109610">MKPKGQQCVAFGDQVKKKFEDEESFHSDVLVFEHFKMLLHNNSSGNERDDVCIAHNGKTKPLTQVIGETLKYLVDRTVEEISSKSIKTVQKKDIMWVLTVPAIWTWKAKSIMRNAMREYGQIEEKFIIEALEPECASITLWQENPEIANQSKTAMIVDIGGGTVDISVHKLNTKEKRLESKLEARGGAWGGRNIDRSLFEFMQEVLKFDFTSYKFKENGDYFDLTANIEDLKVCFAKDFDPRDYKDKNGNLSLNHDQIKYSIVKRIEEYKERTKTKQVDSLQRKYGIKISFQILFSFYMKILQNITSTINEIITQLSKNNIAIDYIYLAGGMAEAKVVVDEIKNSSKNKQVAVVTNPQTAIVRGAVYYGLNQNIIKTRVSTFTYGLSVNAPFNPAIHDTSRKIINFNKEVMCKDCFLEIVKIGEEIDTNQIKSLSAPPTTVDQTVINFNILQTKKSNPKYADEKDVEILASISIDISDCLHLPIEKRTVTVNFMFGATIIYVNAINEATGKQENVYISFDYTSNNNNTSKRSLEEECTSSKKTKSNPTSTDPLTSILQKKEGNSLFSDILQRNSKSQHVAPILVKDNESEKFEDEVKTYDTVYNGIIRDYKPKDFFRALFRIKDIPQKYLSSYSELAKYLTEPFTNVEDKAKVIYAWITHNIAYDVYSARTNSYHNDPIKTFKERKGVCGGYAALFQAMMFQCDVPSTVKINGRSKSVDGNVGSHAWSAVQLENGQYFLLDCTWGAGFTSSGIFERHFNPNYFFVNPKTLISTHLPDNDKWQFLEKTVTPDEYYELPVITQHGINNGLTIISNKKKSILLQDTNRGILVLQANPNLNWDADLKDLSGNSIADKTFVCMNPVTINDVFVTKYKGMEDARVGILHPLQKRLDSDKEWTFVLKNPQGRDLYFSYDGQYIPLVKVGEFQVMKTRIPPNAKQISICFMEGEYWVTICRYDVQLVI</sequence>
<organism evidence="6">
    <name type="scientific">Naegleria gruberi</name>
    <name type="common">Amoeba</name>
    <dbReference type="NCBI Taxonomy" id="5762"/>
    <lineage>
        <taxon>Eukaryota</taxon>
        <taxon>Discoba</taxon>
        <taxon>Heterolobosea</taxon>
        <taxon>Tetramitia</taxon>
        <taxon>Eutetramitia</taxon>
        <taxon>Vahlkampfiidae</taxon>
        <taxon>Naegleria</taxon>
    </lineage>
</organism>
<dbReference type="Gene3D" id="3.90.640.10">
    <property type="entry name" value="Actin, Chain A, domain 4"/>
    <property type="match status" value="1"/>
</dbReference>
<dbReference type="OrthoDB" id="2963168at2759"/>
<dbReference type="VEuPathDB" id="AmoebaDB:NAEGRDRAFT_66423"/>
<dbReference type="InterPro" id="IPR038765">
    <property type="entry name" value="Papain-like_cys_pep_sf"/>
</dbReference>
<evidence type="ECO:0000256" key="1">
    <source>
        <dbReference type="ARBA" id="ARBA00022741"/>
    </source>
</evidence>
<evidence type="ECO:0000259" key="4">
    <source>
        <dbReference type="Pfam" id="PF01841"/>
    </source>
</evidence>